<keyword evidence="2" id="KW-1185">Reference proteome</keyword>
<comment type="caution">
    <text evidence="1">The sequence shown here is derived from an EMBL/GenBank/DDBJ whole genome shotgun (WGS) entry which is preliminary data.</text>
</comment>
<reference evidence="1 2" key="1">
    <citation type="submission" date="2010-03" db="EMBL/GenBank/DDBJ databases">
        <authorList>
            <consortium name="The Broad Institute Genome Sequencing Platform"/>
            <person name="Ward D."/>
            <person name="Earl A."/>
            <person name="Feldgarden M."/>
            <person name="Gevers D."/>
            <person name="Young S."/>
            <person name="Zeng Q."/>
            <person name="Koehrsen M."/>
            <person name="Alvarado L."/>
            <person name="Berlin A.M."/>
            <person name="Borenstein D."/>
            <person name="Chapman S.B."/>
            <person name="Chen Z."/>
            <person name="Engels R."/>
            <person name="Freedman E."/>
            <person name="Gellesch M."/>
            <person name="Goldberg J."/>
            <person name="Griggs A."/>
            <person name="Gujja S."/>
            <person name="Heilman E.R."/>
            <person name="Heiman D.I."/>
            <person name="Hepburn T.A."/>
            <person name="Howarth C."/>
            <person name="Jen D."/>
            <person name="Larson L."/>
            <person name="Mehta T."/>
            <person name="Park D."/>
            <person name="Pearson M."/>
            <person name="Richards J."/>
            <person name="Roberts A."/>
            <person name="Saif S."/>
            <person name="Shea T.D."/>
            <person name="Shenoy N."/>
            <person name="Sisk P."/>
            <person name="Stolte C."/>
            <person name="Sykes S.N."/>
            <person name="Walk T."/>
            <person name="White J."/>
            <person name="Yandava C."/>
            <person name="Izard J."/>
            <person name="Baranova O.V."/>
            <person name="Blanton J.M."/>
            <person name="Tanner A.C."/>
            <person name="Dewhirst F."/>
            <person name="Haas B."/>
            <person name="Nusbaum C."/>
            <person name="Birren B."/>
        </authorList>
    </citation>
    <scope>NUCLEOTIDE SEQUENCE [LARGE SCALE GENOMIC DNA]</scope>
    <source>
        <strain evidence="1 2">ATCC 29453</strain>
    </source>
</reference>
<evidence type="ECO:0008006" key="3">
    <source>
        <dbReference type="Google" id="ProtNLM"/>
    </source>
</evidence>
<dbReference type="AlphaFoldDB" id="V9HMQ0"/>
<evidence type="ECO:0000313" key="1">
    <source>
        <dbReference type="EMBL" id="EFG31492.1"/>
    </source>
</evidence>
<dbReference type="STRING" id="641147.HMPREF9021_00762"/>
<dbReference type="eggNOG" id="ENOG50332UQ">
    <property type="taxonomic scope" value="Bacteria"/>
</dbReference>
<sequence>MTWVTLAEAKAMQRIDGDDEDGTVQLLLDGAVAHCLTYLNCPLYATPEELANGDPNGVVFNADIKTAMLLVFGYRYAYREDVVKRPREAERILDKYRKHAGL</sequence>
<gene>
    <name evidence="1" type="ORF">HMPREF9021_00762</name>
</gene>
<organism evidence="1 2">
    <name type="scientific">Simonsiella muelleri ATCC 29453</name>
    <dbReference type="NCBI Taxonomy" id="641147"/>
    <lineage>
        <taxon>Bacteria</taxon>
        <taxon>Pseudomonadati</taxon>
        <taxon>Pseudomonadota</taxon>
        <taxon>Betaproteobacteria</taxon>
        <taxon>Neisseriales</taxon>
        <taxon>Neisseriaceae</taxon>
        <taxon>Simonsiella</taxon>
    </lineage>
</organism>
<dbReference type="NCBIfam" id="TIGR01560">
    <property type="entry name" value="put_DNA_pack"/>
    <property type="match status" value="1"/>
</dbReference>
<dbReference type="Gene3D" id="1.10.3230.30">
    <property type="entry name" value="Phage gp6-like head-tail connector protein"/>
    <property type="match status" value="1"/>
</dbReference>
<dbReference type="Proteomes" id="UP000017813">
    <property type="component" value="Unassembled WGS sequence"/>
</dbReference>
<evidence type="ECO:0000313" key="2">
    <source>
        <dbReference type="Proteomes" id="UP000017813"/>
    </source>
</evidence>
<dbReference type="HOGENOM" id="CLU_2275557_0_0_4"/>
<dbReference type="CDD" id="cd08054">
    <property type="entry name" value="gp6"/>
    <property type="match status" value="1"/>
</dbReference>
<accession>V9HMQ0</accession>
<dbReference type="RefSeq" id="WP_002641545.1">
    <property type="nucleotide sequence ID" value="NZ_CP019448.1"/>
</dbReference>
<reference evidence="1 2" key="2">
    <citation type="submission" date="2011-10" db="EMBL/GenBank/DDBJ databases">
        <title>The Genome Sequence of Simonsiella muelleri ATCC 29453.</title>
        <authorList>
            <consortium name="The Broad Institute Genome Sequencing Platform"/>
            <consortium name="The Broad Institute Genome Sequencing Center for Infectious Disease"/>
            <person name="Earl A."/>
            <person name="Ward D."/>
            <person name="Feldgarden M."/>
            <person name="Gevers D."/>
            <person name="Izard J."/>
            <person name="Baranova O.V."/>
            <person name="Blanton J.M."/>
            <person name="Tanner A.C."/>
            <person name="Dewhirst F."/>
            <person name="Young S.K."/>
            <person name="Zeng Q."/>
            <person name="Gargeya S."/>
            <person name="Fitzgerald M."/>
            <person name="Haas B."/>
            <person name="Abouelleil A."/>
            <person name="Alvarado L."/>
            <person name="Arachchi H.M."/>
            <person name="Berlin A."/>
            <person name="Brown A."/>
            <person name="Chapman S.B."/>
            <person name="Chen Z."/>
            <person name="Dunbar C."/>
            <person name="Freedman E."/>
            <person name="Gearin G."/>
            <person name="Goldberg J."/>
            <person name="Griggs A."/>
            <person name="Gujja S."/>
            <person name="Heiman D."/>
            <person name="Howarth C."/>
            <person name="Larson L."/>
            <person name="Lui A."/>
            <person name="MacDonald P.J.P."/>
            <person name="Montmayeur A."/>
            <person name="Murphy C."/>
            <person name="Neiman D."/>
            <person name="Pearson M."/>
            <person name="Priest M."/>
            <person name="Roberts A."/>
            <person name="Saif S."/>
            <person name="Shea T."/>
            <person name="Shenoy N."/>
            <person name="Sisk P."/>
            <person name="Stolte C."/>
            <person name="Sykes S."/>
            <person name="Wortman J."/>
            <person name="Nusbaum C."/>
            <person name="Birren B."/>
        </authorList>
    </citation>
    <scope>NUCLEOTIDE SEQUENCE [LARGE SCALE GENOMIC DNA]</scope>
    <source>
        <strain evidence="1 2">ATCC 29453</strain>
    </source>
</reference>
<dbReference type="EMBL" id="ADCY02000013">
    <property type="protein sequence ID" value="EFG31492.1"/>
    <property type="molecule type" value="Genomic_DNA"/>
</dbReference>
<dbReference type="KEGG" id="smur:BWP33_09470"/>
<protein>
    <recommendedName>
        <fullName evidence="3">Phage gp6-like head-tail connector protein</fullName>
    </recommendedName>
</protein>
<name>V9HMQ0_9NEIS</name>
<dbReference type="Pfam" id="PF05135">
    <property type="entry name" value="Phage_connect_1"/>
    <property type="match status" value="1"/>
</dbReference>
<dbReference type="OrthoDB" id="8613667at2"/>
<dbReference type="InterPro" id="IPR006450">
    <property type="entry name" value="Phage_HK97_gp6-like"/>
</dbReference>
<proteinExistence type="predicted"/>
<dbReference type="InterPro" id="IPR021146">
    <property type="entry name" value="Phage_gp6-like_head-tail"/>
</dbReference>